<evidence type="ECO:0000313" key="13">
    <source>
        <dbReference type="EMBL" id="KKS57313.1"/>
    </source>
</evidence>
<name>A0A0G1D5J3_9BACT</name>
<dbReference type="InterPro" id="IPR046886">
    <property type="entry name" value="RsmE_MTase_dom"/>
</dbReference>
<dbReference type="Pfam" id="PF04452">
    <property type="entry name" value="Methyltrans_RNA"/>
    <property type="match status" value="1"/>
</dbReference>
<evidence type="ECO:0000256" key="7">
    <source>
        <dbReference type="ARBA" id="ARBA00022691"/>
    </source>
</evidence>
<comment type="caution">
    <text evidence="13">The sequence shown here is derived from an EMBL/GenBank/DDBJ whole genome shotgun (WGS) entry which is preliminary data.</text>
</comment>
<sequence>MKIHRFFMEQNLKEEQVVLGDKEIIHQIEDVLKLQSGESIVLFNGDGFEYQGKIKELNREEIVLKEIKKTANNVRAKNQVTLFCAVLKKENFELVVQKAAEVGVTKIIPLITERTIKLNLNLERLKKIIKEATEQSGRNILPEITKPLSFKQVLDGLKKEDINLFFDITKDTDAFPKVQGRLVNIFIGPEGGWTDNERKLSSDYYFKEVNLGPAVLRAETAAIIATYLAAN</sequence>
<organism evidence="13 14">
    <name type="scientific">Candidatus Magasanikbacteria bacterium GW2011_GWA2_42_32</name>
    <dbReference type="NCBI Taxonomy" id="1619039"/>
    <lineage>
        <taxon>Bacteria</taxon>
        <taxon>Candidatus Magasanikiibacteriota</taxon>
    </lineage>
</organism>
<feature type="domain" description="Ribosomal RNA small subunit methyltransferase E PUA-like" evidence="12">
    <location>
        <begin position="31"/>
        <end position="66"/>
    </location>
</feature>
<dbReference type="GO" id="GO:0070475">
    <property type="term" value="P:rRNA base methylation"/>
    <property type="evidence" value="ECO:0007669"/>
    <property type="project" value="TreeGrafter"/>
</dbReference>
<dbReference type="Pfam" id="PF20260">
    <property type="entry name" value="PUA_4"/>
    <property type="match status" value="1"/>
</dbReference>
<protein>
    <recommendedName>
        <fullName evidence="10">Ribosomal RNA small subunit methyltransferase E</fullName>
        <ecNumber evidence="10">2.1.1.193</ecNumber>
    </recommendedName>
</protein>
<comment type="similarity">
    <text evidence="2 10">Belongs to the RNA methyltransferase RsmE family.</text>
</comment>
<dbReference type="InterPro" id="IPR029028">
    <property type="entry name" value="Alpha/beta_knot_MTases"/>
</dbReference>
<dbReference type="EMBL" id="LCDO01000002">
    <property type="protein sequence ID" value="KKS57313.1"/>
    <property type="molecule type" value="Genomic_DNA"/>
</dbReference>
<comment type="subcellular location">
    <subcellularLocation>
        <location evidence="1 10">Cytoplasm</location>
    </subcellularLocation>
</comment>
<keyword evidence="5 10" id="KW-0489">Methyltransferase</keyword>
<evidence type="ECO:0000256" key="3">
    <source>
        <dbReference type="ARBA" id="ARBA00022490"/>
    </source>
</evidence>
<evidence type="ECO:0000256" key="6">
    <source>
        <dbReference type="ARBA" id="ARBA00022679"/>
    </source>
</evidence>
<comment type="function">
    <text evidence="8 10">Specifically methylates the N3 position of the uracil ring of uridine 1498 (m3U1498) in 16S rRNA. Acts on the fully assembled 30S ribosomal subunit.</text>
</comment>
<evidence type="ECO:0000256" key="9">
    <source>
        <dbReference type="ARBA" id="ARBA00047944"/>
    </source>
</evidence>
<dbReference type="PIRSF" id="PIRSF015601">
    <property type="entry name" value="MTase_slr0722"/>
    <property type="match status" value="1"/>
</dbReference>
<proteinExistence type="inferred from homology"/>
<evidence type="ECO:0000256" key="10">
    <source>
        <dbReference type="PIRNR" id="PIRNR015601"/>
    </source>
</evidence>
<evidence type="ECO:0000313" key="14">
    <source>
        <dbReference type="Proteomes" id="UP000034837"/>
    </source>
</evidence>
<keyword evidence="4 10" id="KW-0698">rRNA processing</keyword>
<dbReference type="Gene3D" id="3.40.1280.10">
    <property type="match status" value="1"/>
</dbReference>
<keyword evidence="3 10" id="KW-0963">Cytoplasm</keyword>
<reference evidence="13 14" key="1">
    <citation type="journal article" date="2015" name="Nature">
        <title>rRNA introns, odd ribosomes, and small enigmatic genomes across a large radiation of phyla.</title>
        <authorList>
            <person name="Brown C.T."/>
            <person name="Hug L.A."/>
            <person name="Thomas B.C."/>
            <person name="Sharon I."/>
            <person name="Castelle C.J."/>
            <person name="Singh A."/>
            <person name="Wilkins M.J."/>
            <person name="Williams K.H."/>
            <person name="Banfield J.F."/>
        </authorList>
    </citation>
    <scope>NUCLEOTIDE SEQUENCE [LARGE SCALE GENOMIC DNA]</scope>
</reference>
<dbReference type="GO" id="GO:0005737">
    <property type="term" value="C:cytoplasm"/>
    <property type="evidence" value="ECO:0007669"/>
    <property type="project" value="UniProtKB-SubCell"/>
</dbReference>
<evidence type="ECO:0000259" key="11">
    <source>
        <dbReference type="Pfam" id="PF04452"/>
    </source>
</evidence>
<dbReference type="CDD" id="cd18084">
    <property type="entry name" value="RsmE-like"/>
    <property type="match status" value="1"/>
</dbReference>
<dbReference type="SUPFAM" id="SSF88697">
    <property type="entry name" value="PUA domain-like"/>
    <property type="match status" value="1"/>
</dbReference>
<evidence type="ECO:0000256" key="2">
    <source>
        <dbReference type="ARBA" id="ARBA00005528"/>
    </source>
</evidence>
<dbReference type="AlphaFoldDB" id="A0A0G1D5J3"/>
<gene>
    <name evidence="13" type="ORF">UV20_C0002G0102</name>
</gene>
<evidence type="ECO:0000256" key="4">
    <source>
        <dbReference type="ARBA" id="ARBA00022552"/>
    </source>
</evidence>
<comment type="catalytic activity">
    <reaction evidence="9 10">
        <text>uridine(1498) in 16S rRNA + S-adenosyl-L-methionine = N(3)-methyluridine(1498) in 16S rRNA + S-adenosyl-L-homocysteine + H(+)</text>
        <dbReference type="Rhea" id="RHEA:42920"/>
        <dbReference type="Rhea" id="RHEA-COMP:10283"/>
        <dbReference type="Rhea" id="RHEA-COMP:10284"/>
        <dbReference type="ChEBI" id="CHEBI:15378"/>
        <dbReference type="ChEBI" id="CHEBI:57856"/>
        <dbReference type="ChEBI" id="CHEBI:59789"/>
        <dbReference type="ChEBI" id="CHEBI:65315"/>
        <dbReference type="ChEBI" id="CHEBI:74502"/>
        <dbReference type="EC" id="2.1.1.193"/>
    </reaction>
</comment>
<dbReference type="GO" id="GO:0070042">
    <property type="term" value="F:rRNA (uridine-N3-)-methyltransferase activity"/>
    <property type="evidence" value="ECO:0007669"/>
    <property type="project" value="TreeGrafter"/>
</dbReference>
<dbReference type="InterPro" id="IPR006700">
    <property type="entry name" value="RsmE"/>
</dbReference>
<keyword evidence="7 10" id="KW-0949">S-adenosyl-L-methionine</keyword>
<accession>A0A0G1D5J3</accession>
<evidence type="ECO:0000256" key="1">
    <source>
        <dbReference type="ARBA" id="ARBA00004496"/>
    </source>
</evidence>
<evidence type="ECO:0000259" key="12">
    <source>
        <dbReference type="Pfam" id="PF20260"/>
    </source>
</evidence>
<dbReference type="Proteomes" id="UP000034837">
    <property type="component" value="Unassembled WGS sequence"/>
</dbReference>
<feature type="domain" description="Ribosomal RNA small subunit methyltransferase E methyltransferase" evidence="11">
    <location>
        <begin position="77"/>
        <end position="227"/>
    </location>
</feature>
<dbReference type="PANTHER" id="PTHR30027">
    <property type="entry name" value="RIBOSOMAL RNA SMALL SUBUNIT METHYLTRANSFERASE E"/>
    <property type="match status" value="1"/>
</dbReference>
<dbReference type="EC" id="2.1.1.193" evidence="10"/>
<dbReference type="NCBIfam" id="TIGR00046">
    <property type="entry name" value="RsmE family RNA methyltransferase"/>
    <property type="match status" value="1"/>
</dbReference>
<dbReference type="InterPro" id="IPR046887">
    <property type="entry name" value="RsmE_PUA-like"/>
</dbReference>
<dbReference type="InterPro" id="IPR029026">
    <property type="entry name" value="tRNA_m1G_MTases_N"/>
</dbReference>
<dbReference type="PANTHER" id="PTHR30027:SF3">
    <property type="entry name" value="16S RRNA (URACIL(1498)-N(3))-METHYLTRANSFERASE"/>
    <property type="match status" value="1"/>
</dbReference>
<evidence type="ECO:0000256" key="8">
    <source>
        <dbReference type="ARBA" id="ARBA00025699"/>
    </source>
</evidence>
<keyword evidence="6 10" id="KW-0808">Transferase</keyword>
<dbReference type="InterPro" id="IPR015947">
    <property type="entry name" value="PUA-like_sf"/>
</dbReference>
<dbReference type="SUPFAM" id="SSF75217">
    <property type="entry name" value="alpha/beta knot"/>
    <property type="match status" value="1"/>
</dbReference>
<dbReference type="PATRIC" id="fig|1619039.3.peg.394"/>
<evidence type="ECO:0000256" key="5">
    <source>
        <dbReference type="ARBA" id="ARBA00022603"/>
    </source>
</evidence>